<dbReference type="EMBL" id="AZHX01002735">
    <property type="protein sequence ID" value="ETW93034.1"/>
    <property type="molecule type" value="Genomic_DNA"/>
</dbReference>
<dbReference type="AlphaFoldDB" id="W4L568"/>
<evidence type="ECO:0000313" key="2">
    <source>
        <dbReference type="Proteomes" id="UP000019140"/>
    </source>
</evidence>
<evidence type="ECO:0000313" key="1">
    <source>
        <dbReference type="EMBL" id="ETW93034.1"/>
    </source>
</evidence>
<gene>
    <name evidence="1" type="ORF">ETSY2_52140</name>
</gene>
<dbReference type="Proteomes" id="UP000019140">
    <property type="component" value="Unassembled WGS sequence"/>
</dbReference>
<dbReference type="Pfam" id="PF07900">
    <property type="entry name" value="DUF1670"/>
    <property type="match status" value="1"/>
</dbReference>
<evidence type="ECO:0008006" key="3">
    <source>
        <dbReference type="Google" id="ProtNLM"/>
    </source>
</evidence>
<organism evidence="1 2">
    <name type="scientific">Candidatus Entotheonella gemina</name>
    <dbReference type="NCBI Taxonomy" id="1429439"/>
    <lineage>
        <taxon>Bacteria</taxon>
        <taxon>Pseudomonadati</taxon>
        <taxon>Nitrospinota/Tectimicrobiota group</taxon>
        <taxon>Candidatus Tectimicrobiota</taxon>
        <taxon>Candidatus Entotheonellia</taxon>
        <taxon>Candidatus Entotheonellales</taxon>
        <taxon>Candidatus Entotheonellaceae</taxon>
        <taxon>Candidatus Entotheonella</taxon>
    </lineage>
</organism>
<feature type="non-terminal residue" evidence="1">
    <location>
        <position position="1"/>
    </location>
</feature>
<dbReference type="HOGENOM" id="CLU_1829321_0_0_7"/>
<comment type="caution">
    <text evidence="1">The sequence shown here is derived from an EMBL/GenBank/DDBJ whole genome shotgun (WGS) entry which is preliminary data.</text>
</comment>
<reference evidence="1 2" key="1">
    <citation type="journal article" date="2014" name="Nature">
        <title>An environmental bacterial taxon with a large and distinct metabolic repertoire.</title>
        <authorList>
            <person name="Wilson M.C."/>
            <person name="Mori T."/>
            <person name="Ruckert C."/>
            <person name="Uria A.R."/>
            <person name="Helf M.J."/>
            <person name="Takada K."/>
            <person name="Gernert C."/>
            <person name="Steffens U.A."/>
            <person name="Heycke N."/>
            <person name="Schmitt S."/>
            <person name="Rinke C."/>
            <person name="Helfrich E.J."/>
            <person name="Brachmann A.O."/>
            <person name="Gurgui C."/>
            <person name="Wakimoto T."/>
            <person name="Kracht M."/>
            <person name="Crusemann M."/>
            <person name="Hentschel U."/>
            <person name="Abe I."/>
            <person name="Matsunaga S."/>
            <person name="Kalinowski J."/>
            <person name="Takeyama H."/>
            <person name="Piel J."/>
        </authorList>
    </citation>
    <scope>NUCLEOTIDE SEQUENCE [LARGE SCALE GENOMIC DNA]</scope>
    <source>
        <strain evidence="2">TSY2</strain>
    </source>
</reference>
<accession>W4L568</accession>
<sequence length="140" mass="16099">LEVSVRTIKRDCEALQAAGVWLPLRGNVLSIGRGQTHKGQIVSRWLRGETYDQLVRSTHHNVKSIRRYVQTFVRIVALEREGLSQTQIAHLTQSGLPLVQEYLTIYHECDDLVCQERLDEQLERLQGVAARETTQKKRPI</sequence>
<dbReference type="InterPro" id="IPR012872">
    <property type="entry name" value="DUF1670"/>
</dbReference>
<name>W4L568_9BACT</name>
<protein>
    <recommendedName>
        <fullName evidence="3">DUF1670 domain-containing protein</fullName>
    </recommendedName>
</protein>
<keyword evidence="2" id="KW-1185">Reference proteome</keyword>
<proteinExistence type="predicted"/>